<evidence type="ECO:0000256" key="3">
    <source>
        <dbReference type="ARBA" id="ARBA00022989"/>
    </source>
</evidence>
<accession>A0A0G0XAE2</accession>
<gene>
    <name evidence="7" type="ORF">UU78_C0026G0015</name>
</gene>
<feature type="transmembrane region" description="Helical" evidence="5">
    <location>
        <begin position="80"/>
        <end position="99"/>
    </location>
</feature>
<keyword evidence="4 5" id="KW-0472">Membrane</keyword>
<sequence length="439" mass="49925">MNRATTMIKSVKTTTKLYNLLYYLLALLFVLFPFGQLTRLPLPFSPAIRIYAHDVIMALLIMTWLFQFVRNPKSIKLPPLTNSLLVFAVAGVISLLMNITRYPVSELLTGSIYLVRWTAYASLYVLVYNLAREDKKFTYRLLILLAGAGVVSAIFGLVQYFLYPNLRNLMYLGWDPHEYRVFGTFFDSGFTGLIYVLTIILLTWFVIRIAAKRKKSHMHNHYDAIYYLSSIIGWGLAYSALALTYSRASYSAFFAGTILLSWLSKSVKTAIIVTVLLTLTVFILPQSSPPSEGTNLARTASTQARLTNFEQSFKIIKDHPIFGIGFNMLRYENRNRNFVPEYEWEESNAAAGLDNSFLFIGATTGIVGLIAFLNLIFQIIKFAIQQFSQAKPDLAPAILTLSTLVAILVHSQFNNSLFYPWIMIWLWVLFGVAHVPRRL</sequence>
<dbReference type="InterPro" id="IPR051533">
    <property type="entry name" value="WaaL-like"/>
</dbReference>
<feature type="transmembrane region" description="Helical" evidence="5">
    <location>
        <begin position="223"/>
        <end position="241"/>
    </location>
</feature>
<feature type="transmembrane region" description="Helical" evidence="5">
    <location>
        <begin position="111"/>
        <end position="130"/>
    </location>
</feature>
<feature type="transmembrane region" description="Helical" evidence="5">
    <location>
        <begin position="357"/>
        <end position="382"/>
    </location>
</feature>
<dbReference type="AlphaFoldDB" id="A0A0G0XAE2"/>
<dbReference type="EMBL" id="LCBY01000026">
    <property type="protein sequence ID" value="KKS21959.1"/>
    <property type="molecule type" value="Genomic_DNA"/>
</dbReference>
<feature type="transmembrane region" description="Helical" evidence="5">
    <location>
        <begin position="417"/>
        <end position="435"/>
    </location>
</feature>
<protein>
    <recommendedName>
        <fullName evidence="6">O-antigen ligase-related domain-containing protein</fullName>
    </recommendedName>
</protein>
<dbReference type="InterPro" id="IPR007016">
    <property type="entry name" value="O-antigen_ligase-rel_domated"/>
</dbReference>
<name>A0A0G0XAE2_9BACT</name>
<comment type="caution">
    <text evidence="7">The sequence shown here is derived from an EMBL/GenBank/DDBJ whole genome shotgun (WGS) entry which is preliminary data.</text>
</comment>
<feature type="transmembrane region" description="Helical" evidence="5">
    <location>
        <begin position="50"/>
        <end position="68"/>
    </location>
</feature>
<evidence type="ECO:0000313" key="7">
    <source>
        <dbReference type="EMBL" id="KKS21959.1"/>
    </source>
</evidence>
<dbReference type="PANTHER" id="PTHR37422:SF13">
    <property type="entry name" value="LIPOPOLYSACCHARIDE BIOSYNTHESIS PROTEIN PA4999-RELATED"/>
    <property type="match status" value="1"/>
</dbReference>
<evidence type="ECO:0000256" key="4">
    <source>
        <dbReference type="ARBA" id="ARBA00023136"/>
    </source>
</evidence>
<feature type="transmembrane region" description="Helical" evidence="5">
    <location>
        <begin position="20"/>
        <end position="38"/>
    </location>
</feature>
<keyword evidence="3 5" id="KW-1133">Transmembrane helix</keyword>
<evidence type="ECO:0000259" key="6">
    <source>
        <dbReference type="Pfam" id="PF04932"/>
    </source>
</evidence>
<reference evidence="7 8" key="1">
    <citation type="journal article" date="2015" name="Nature">
        <title>rRNA introns, odd ribosomes, and small enigmatic genomes across a large radiation of phyla.</title>
        <authorList>
            <person name="Brown C.T."/>
            <person name="Hug L.A."/>
            <person name="Thomas B.C."/>
            <person name="Sharon I."/>
            <person name="Castelle C.J."/>
            <person name="Singh A."/>
            <person name="Wilkins M.J."/>
            <person name="Williams K.H."/>
            <person name="Banfield J.F."/>
        </authorList>
    </citation>
    <scope>NUCLEOTIDE SEQUENCE [LARGE SCALE GENOMIC DNA]</scope>
</reference>
<feature type="transmembrane region" description="Helical" evidence="5">
    <location>
        <begin position="270"/>
        <end position="288"/>
    </location>
</feature>
<keyword evidence="2 5" id="KW-0812">Transmembrane</keyword>
<comment type="subcellular location">
    <subcellularLocation>
        <location evidence="1">Membrane</location>
        <topology evidence="1">Multi-pass membrane protein</topology>
    </subcellularLocation>
</comment>
<dbReference type="Pfam" id="PF04932">
    <property type="entry name" value="Wzy_C"/>
    <property type="match status" value="1"/>
</dbReference>
<evidence type="ECO:0000256" key="5">
    <source>
        <dbReference type="SAM" id="Phobius"/>
    </source>
</evidence>
<proteinExistence type="predicted"/>
<feature type="transmembrane region" description="Helical" evidence="5">
    <location>
        <begin position="394"/>
        <end position="411"/>
    </location>
</feature>
<evidence type="ECO:0000256" key="1">
    <source>
        <dbReference type="ARBA" id="ARBA00004141"/>
    </source>
</evidence>
<dbReference type="PANTHER" id="PTHR37422">
    <property type="entry name" value="TEICHURONIC ACID BIOSYNTHESIS PROTEIN TUAE"/>
    <property type="match status" value="1"/>
</dbReference>
<feature type="transmembrane region" description="Helical" evidence="5">
    <location>
        <begin position="142"/>
        <end position="162"/>
    </location>
</feature>
<evidence type="ECO:0000256" key="2">
    <source>
        <dbReference type="ARBA" id="ARBA00022692"/>
    </source>
</evidence>
<dbReference type="GO" id="GO:0016020">
    <property type="term" value="C:membrane"/>
    <property type="evidence" value="ECO:0007669"/>
    <property type="project" value="UniProtKB-SubCell"/>
</dbReference>
<dbReference type="Proteomes" id="UP000034371">
    <property type="component" value="Unassembled WGS sequence"/>
</dbReference>
<evidence type="ECO:0000313" key="8">
    <source>
        <dbReference type="Proteomes" id="UP000034371"/>
    </source>
</evidence>
<organism evidence="7 8">
    <name type="scientific">Candidatus Roizmanbacteria bacterium GW2011_GWC2_41_7</name>
    <dbReference type="NCBI Taxonomy" id="1618487"/>
    <lineage>
        <taxon>Bacteria</taxon>
        <taxon>Candidatus Roizmaniibacteriota</taxon>
    </lineage>
</organism>
<feature type="domain" description="O-antigen ligase-related" evidence="6">
    <location>
        <begin position="238"/>
        <end position="373"/>
    </location>
</feature>
<feature type="transmembrane region" description="Helical" evidence="5">
    <location>
        <begin position="192"/>
        <end position="211"/>
    </location>
</feature>